<dbReference type="PROSITE" id="PS00012">
    <property type="entry name" value="PHOSPHOPANTETHEINE"/>
    <property type="match status" value="1"/>
</dbReference>
<dbReference type="SMART" id="SM00823">
    <property type="entry name" value="PKS_PP"/>
    <property type="match status" value="1"/>
</dbReference>
<dbReference type="SUPFAM" id="SSF56801">
    <property type="entry name" value="Acetyl-CoA synthetase-like"/>
    <property type="match status" value="1"/>
</dbReference>
<dbReference type="PROSITE" id="PS50075">
    <property type="entry name" value="CARRIER"/>
    <property type="match status" value="1"/>
</dbReference>
<gene>
    <name evidence="6" type="ORF">SAMN05216276_11341</name>
</gene>
<sequence length="1544" mass="166904">MIPLSFAQQRLWFLDELQGPSGLYNIPITLRLAGDLDREALRTALADVIERHEVLRTVISAQDGVPEQRILTPEEVDPRLPVIDVPEDETARVVAEESGRPFDLARDIPLRACLLAVSPRVHVLVLVVHHIAGDGWSLAPLARDVSTAYTARAGGRAPAWEPLPVQYADYAIWQRDLLEESDDPASFLNRELAYWRNALADLPEELPLPFDRPRPLKASHRDGTADLNIDAGLHRRMIALAQAEGVTMYMVLHAALGTLLSRLGAGTDIPIGTPVAGRTETALNDLVGLFVNTLVIRGDLSGRPSFREVLGRVRERQLDALTHQELPFERLVEDLAPARSMARQPLFQVMLALQDNAEAVLGLPGLDVTVVAGREVPARADLSVSLGESFGPGGVPAGITGGIGYSADLFDHGTVEALAERFVRVLDAVTADPARPVTDIDLLTPAERHRVLAGWNDTAHEIPAATLPELFEAQVARTPGATAMVFEDTEVTYAELNARANRLARLLTKHGAGPETVVGVHLERSADLVVTLLAVVKAGAAYAPVDPDHPVERLAHLLDDARPALVVTTGDLHPRLPAGGRHLILDAPDTAAVLDGQSDDDLNAGDRHGTLLPAHAAYVIYTSGSTGRPKGVAVPHQGVVNRLAWMQHQYPIGDADRVLQKTPFGFDVSVWEFFWPLLQGAVLVVARPGGHRDPAYLADLVRTRQVTVTHFVPSMLRAFLTEPAAARCTSLRAVLTSGEALTPDLRDRFLATLDVPLHNLYGPTEASIDVTHASGLTSDDPTVPIGAPVWNTRTYVLDAYLRPVPVGVPGELYLAGVQLARGYLNRPGPTAERFVANPYGAPGERMYRTGDLTRWNGNGELEYLGRTDDQVKIRGFRIELGEIEAALASHPSVTGATVILREDQPGDKRLLGYVVTGAGIDGATVRTHVSGLLPEYMVPSVVMILDTFPLTVNGKLDRAALPAPDYTTTDSRGPITTREEILCAVFADVLGLPTVGVDDNFFDLGGHSLLAVTLVERLRTHGLVVDIRALFTTPTVAGLAAIATNPATTHAPADRIPAGATAITPDMLPLADLTAQEIARIVADIPGGAPNIADIYPLAPLQEGILFHHLVDHDTHDDTYILPTVLAFDTRTRLDTFTTALRKVIDRNDLLRTAILWRDLRQSVQVVLRQAALPVSEVTLTGEPQDPVAELLAVCPKTMDVTQAPLVHVHVAEDPGAPGRWLALIQVHHLIQDHTSLDIILSEISAFIHGTDDRLPIATPYRDVVALTRSQVSAREHDAYFQRLLGDVNEPTAPYGLTDIRATGADTAESTTRIHPDLAARLREQARRLGVSPATIFHLVWARVLAATSGRDDVVFGTILFGRMSAGADRTVGLFINTLPVRLNTRGTAVLDAVRTTQTQLAELLRHEHAPLTLAQQASGIQGNAPLFTSLLNYRHSNVSTDRTGTGLPGVEVLFTHERSNYPVGMIVDDTGDTFHLTAQSIAPASPQALCAMVETAAEGVVTALETSPHQPLDAIDVLGEVERRRVLIEWNDTARDVPARTLP</sequence>
<evidence type="ECO:0000256" key="1">
    <source>
        <dbReference type="ARBA" id="ARBA00001957"/>
    </source>
</evidence>
<dbReference type="FunFam" id="3.30.559.10:FF:000012">
    <property type="entry name" value="Non-ribosomal peptide synthetase"/>
    <property type="match status" value="1"/>
</dbReference>
<dbReference type="CDD" id="cd17646">
    <property type="entry name" value="A_NRPS_AB3403-like"/>
    <property type="match status" value="1"/>
</dbReference>
<dbReference type="CDD" id="cd19540">
    <property type="entry name" value="LCL_NRPS-like"/>
    <property type="match status" value="1"/>
</dbReference>
<dbReference type="InterPro" id="IPR020845">
    <property type="entry name" value="AMP-binding_CS"/>
</dbReference>
<keyword evidence="4" id="KW-0597">Phosphoprotein</keyword>
<dbReference type="Gene3D" id="3.40.50.1820">
    <property type="entry name" value="alpha/beta hydrolase"/>
    <property type="match status" value="1"/>
</dbReference>
<dbReference type="FunFam" id="3.40.50.12780:FF:000012">
    <property type="entry name" value="Non-ribosomal peptide synthetase"/>
    <property type="match status" value="1"/>
</dbReference>
<dbReference type="FunFam" id="2.30.38.10:FF:000001">
    <property type="entry name" value="Non-ribosomal peptide synthetase PvdI"/>
    <property type="match status" value="1"/>
</dbReference>
<dbReference type="GO" id="GO:0044550">
    <property type="term" value="P:secondary metabolite biosynthetic process"/>
    <property type="evidence" value="ECO:0007669"/>
    <property type="project" value="UniProtKB-ARBA"/>
</dbReference>
<evidence type="ECO:0000256" key="2">
    <source>
        <dbReference type="ARBA" id="ARBA00006432"/>
    </source>
</evidence>
<comment type="similarity">
    <text evidence="2">Belongs to the ATP-dependent AMP-binding enzyme family.</text>
</comment>
<keyword evidence="3" id="KW-0596">Phosphopantetheine</keyword>
<dbReference type="FunFam" id="3.40.50.980:FF:000002">
    <property type="entry name" value="Enterobactin synthetase component F"/>
    <property type="match status" value="1"/>
</dbReference>
<dbReference type="InterPro" id="IPR023213">
    <property type="entry name" value="CAT-like_dom_sf"/>
</dbReference>
<dbReference type="FunFam" id="3.30.300.30:FF:000010">
    <property type="entry name" value="Enterobactin synthetase component F"/>
    <property type="match status" value="1"/>
</dbReference>
<dbReference type="FunFam" id="1.10.1200.10:FF:000005">
    <property type="entry name" value="Nonribosomal peptide synthetase 1"/>
    <property type="match status" value="1"/>
</dbReference>
<dbReference type="Pfam" id="PF00668">
    <property type="entry name" value="Condensation"/>
    <property type="match status" value="2"/>
</dbReference>
<dbReference type="RefSeq" id="WP_143653710.1">
    <property type="nucleotide sequence ID" value="NZ_FZOD01000134.1"/>
</dbReference>
<dbReference type="Gene3D" id="3.30.559.30">
    <property type="entry name" value="Nonribosomal peptide synthetase, condensation domain"/>
    <property type="match status" value="2"/>
</dbReference>
<dbReference type="InterPro" id="IPR009081">
    <property type="entry name" value="PP-bd_ACP"/>
</dbReference>
<dbReference type="InterPro" id="IPR045851">
    <property type="entry name" value="AMP-bd_C_sf"/>
</dbReference>
<dbReference type="InterPro" id="IPR006162">
    <property type="entry name" value="Ppantetheine_attach_site"/>
</dbReference>
<dbReference type="InterPro" id="IPR025110">
    <property type="entry name" value="AMP-bd_C"/>
</dbReference>
<dbReference type="Pfam" id="PF13193">
    <property type="entry name" value="AMP-binding_C"/>
    <property type="match status" value="1"/>
</dbReference>
<comment type="cofactor">
    <cofactor evidence="1">
        <name>pantetheine 4'-phosphate</name>
        <dbReference type="ChEBI" id="CHEBI:47942"/>
    </cofactor>
</comment>
<dbReference type="NCBIfam" id="TIGR01733">
    <property type="entry name" value="AA-adenyl-dom"/>
    <property type="match status" value="1"/>
</dbReference>
<feature type="non-terminal residue" evidence="6">
    <location>
        <position position="1544"/>
    </location>
</feature>
<dbReference type="Gene3D" id="3.30.559.10">
    <property type="entry name" value="Chloramphenicol acetyltransferase-like domain"/>
    <property type="match status" value="2"/>
</dbReference>
<organism evidence="6 7">
    <name type="scientific">Streptosporangium subroseum</name>
    <dbReference type="NCBI Taxonomy" id="106412"/>
    <lineage>
        <taxon>Bacteria</taxon>
        <taxon>Bacillati</taxon>
        <taxon>Actinomycetota</taxon>
        <taxon>Actinomycetes</taxon>
        <taxon>Streptosporangiales</taxon>
        <taxon>Streptosporangiaceae</taxon>
        <taxon>Streptosporangium</taxon>
    </lineage>
</organism>
<name>A0A239PCP7_9ACTN</name>
<dbReference type="Gene3D" id="3.30.300.30">
    <property type="match status" value="1"/>
</dbReference>
<dbReference type="OrthoDB" id="3802848at2"/>
<dbReference type="PROSITE" id="PS00455">
    <property type="entry name" value="AMP_BINDING"/>
    <property type="match status" value="1"/>
</dbReference>
<dbReference type="InterPro" id="IPR020806">
    <property type="entry name" value="PKS_PP-bd"/>
</dbReference>
<feature type="domain" description="Carrier" evidence="5">
    <location>
        <begin position="973"/>
        <end position="1047"/>
    </location>
</feature>
<reference evidence="6 7" key="1">
    <citation type="submission" date="2017-06" db="EMBL/GenBank/DDBJ databases">
        <authorList>
            <person name="Kim H.J."/>
            <person name="Triplett B.A."/>
        </authorList>
    </citation>
    <scope>NUCLEOTIDE SEQUENCE [LARGE SCALE GENOMIC DNA]</scope>
    <source>
        <strain evidence="6 7">CGMCC 4.2132</strain>
    </source>
</reference>
<keyword evidence="7" id="KW-1185">Reference proteome</keyword>
<accession>A0A239PCP7</accession>
<dbReference type="Gene3D" id="2.30.38.10">
    <property type="entry name" value="Luciferase, Domain 3"/>
    <property type="match status" value="1"/>
</dbReference>
<dbReference type="GO" id="GO:0003824">
    <property type="term" value="F:catalytic activity"/>
    <property type="evidence" value="ECO:0007669"/>
    <property type="project" value="InterPro"/>
</dbReference>
<evidence type="ECO:0000259" key="5">
    <source>
        <dbReference type="PROSITE" id="PS50075"/>
    </source>
</evidence>
<dbReference type="PANTHER" id="PTHR45527">
    <property type="entry name" value="NONRIBOSOMAL PEPTIDE SYNTHETASE"/>
    <property type="match status" value="1"/>
</dbReference>
<dbReference type="GO" id="GO:0043041">
    <property type="term" value="P:amino acid activation for nonribosomal peptide biosynthetic process"/>
    <property type="evidence" value="ECO:0007669"/>
    <property type="project" value="TreeGrafter"/>
</dbReference>
<dbReference type="Pfam" id="PF00501">
    <property type="entry name" value="AMP-binding"/>
    <property type="match status" value="1"/>
</dbReference>
<dbReference type="GO" id="GO:0005829">
    <property type="term" value="C:cytosol"/>
    <property type="evidence" value="ECO:0007669"/>
    <property type="project" value="TreeGrafter"/>
</dbReference>
<evidence type="ECO:0000313" key="6">
    <source>
        <dbReference type="EMBL" id="SNT64752.1"/>
    </source>
</evidence>
<dbReference type="SUPFAM" id="SSF47336">
    <property type="entry name" value="ACP-like"/>
    <property type="match status" value="1"/>
</dbReference>
<protein>
    <submittedName>
        <fullName evidence="6">Amino acid adenylation domain-containing protein</fullName>
    </submittedName>
</protein>
<dbReference type="SUPFAM" id="SSF52777">
    <property type="entry name" value="CoA-dependent acyltransferases"/>
    <property type="match status" value="4"/>
</dbReference>
<dbReference type="Proteomes" id="UP000198282">
    <property type="component" value="Unassembled WGS sequence"/>
</dbReference>
<dbReference type="FunFam" id="3.40.50.980:FF:000001">
    <property type="entry name" value="Non-ribosomal peptide synthetase"/>
    <property type="match status" value="1"/>
</dbReference>
<dbReference type="GO" id="GO:0031177">
    <property type="term" value="F:phosphopantetheine binding"/>
    <property type="evidence" value="ECO:0007669"/>
    <property type="project" value="InterPro"/>
</dbReference>
<dbReference type="InterPro" id="IPR036736">
    <property type="entry name" value="ACP-like_sf"/>
</dbReference>
<evidence type="ECO:0000313" key="7">
    <source>
        <dbReference type="Proteomes" id="UP000198282"/>
    </source>
</evidence>
<dbReference type="Pfam" id="PF00550">
    <property type="entry name" value="PP-binding"/>
    <property type="match status" value="1"/>
</dbReference>
<evidence type="ECO:0000256" key="4">
    <source>
        <dbReference type="ARBA" id="ARBA00022553"/>
    </source>
</evidence>
<dbReference type="Gene3D" id="3.40.50.980">
    <property type="match status" value="2"/>
</dbReference>
<proteinExistence type="inferred from homology"/>
<dbReference type="GO" id="GO:0008610">
    <property type="term" value="P:lipid biosynthetic process"/>
    <property type="evidence" value="ECO:0007669"/>
    <property type="project" value="UniProtKB-ARBA"/>
</dbReference>
<dbReference type="InterPro" id="IPR029058">
    <property type="entry name" value="AB_hydrolase_fold"/>
</dbReference>
<dbReference type="PANTHER" id="PTHR45527:SF1">
    <property type="entry name" value="FATTY ACID SYNTHASE"/>
    <property type="match status" value="1"/>
</dbReference>
<dbReference type="InterPro" id="IPR001242">
    <property type="entry name" value="Condensation_dom"/>
</dbReference>
<evidence type="ECO:0000256" key="3">
    <source>
        <dbReference type="ARBA" id="ARBA00022450"/>
    </source>
</evidence>
<dbReference type="EMBL" id="FZOD01000134">
    <property type="protein sequence ID" value="SNT64752.1"/>
    <property type="molecule type" value="Genomic_DNA"/>
</dbReference>
<dbReference type="InterPro" id="IPR010071">
    <property type="entry name" value="AA_adenyl_dom"/>
</dbReference>
<dbReference type="InterPro" id="IPR000873">
    <property type="entry name" value="AMP-dep_synth/lig_dom"/>
</dbReference>
<dbReference type="CDD" id="cd19544">
    <property type="entry name" value="E-C_NRPS"/>
    <property type="match status" value="1"/>
</dbReference>